<evidence type="ECO:0000313" key="3">
    <source>
        <dbReference type="Proteomes" id="UP000431401"/>
    </source>
</evidence>
<dbReference type="SUPFAM" id="SSF56281">
    <property type="entry name" value="Metallo-hydrolase/oxidoreductase"/>
    <property type="match status" value="1"/>
</dbReference>
<protein>
    <recommendedName>
        <fullName evidence="1">Metallo-beta-lactamase domain-containing protein</fullName>
    </recommendedName>
</protein>
<proteinExistence type="predicted"/>
<evidence type="ECO:0000313" key="2">
    <source>
        <dbReference type="EMBL" id="MQY27434.1"/>
    </source>
</evidence>
<reference evidence="2 3" key="1">
    <citation type="submission" date="2019-10" db="EMBL/GenBank/DDBJ databases">
        <title>Nocardia macrotermitis sp. nov. and Nocardia aurantia sp. nov., isolated from the gut of fungus growing-termite Macrotermes natalensis.</title>
        <authorList>
            <person name="Benndorf R."/>
            <person name="Schwitalla J."/>
            <person name="Martin K."/>
            <person name="De Beer W."/>
            <person name="Kaster A.-K."/>
            <person name="Vollmers J."/>
            <person name="Poulsen M."/>
            <person name="Beemelmanns C."/>
        </authorList>
    </citation>
    <scope>NUCLEOTIDE SEQUENCE [LARGE SCALE GENOMIC DNA]</scope>
    <source>
        <strain evidence="2 3">RB56</strain>
    </source>
</reference>
<dbReference type="Proteomes" id="UP000431401">
    <property type="component" value="Unassembled WGS sequence"/>
</dbReference>
<sequence length="281" mass="29255">MQITVLGCRAGMPSEGQPSSGYLVDTGDSRILLDCGPGIATALSAVLTSAELDAIVISHLHIDHVYDLLPLGKSLLAPIALAGYPGAASFFGPGPHELPRVPLYLPAGSGPLLERWSSLLTTTTLPMLDRVFDAAFDVREYRPDDIVTVGVSTIEFVELRHAKPNCGVRVCAPGGSLAYTGDTGPTDALVRLAENIGLFVSEATLEVSDPGAHGHLCAADAARAAQAGGAGQLLLTHFPTTDEIWLKARLAEAAAEFPGPIHLARPNAVFQAGEPVVAVRG</sequence>
<accession>A0A7K0DRI6</accession>
<feature type="domain" description="Metallo-beta-lactamase" evidence="1">
    <location>
        <begin position="18"/>
        <end position="237"/>
    </location>
</feature>
<dbReference type="Gene3D" id="3.60.15.10">
    <property type="entry name" value="Ribonuclease Z/Hydroxyacylglutathione hydrolase-like"/>
    <property type="match status" value="1"/>
</dbReference>
<dbReference type="Pfam" id="PF12706">
    <property type="entry name" value="Lactamase_B_2"/>
    <property type="match status" value="1"/>
</dbReference>
<evidence type="ECO:0000259" key="1">
    <source>
        <dbReference type="SMART" id="SM00849"/>
    </source>
</evidence>
<organism evidence="2 3">
    <name type="scientific">Nocardia aurantia</name>
    <dbReference type="NCBI Taxonomy" id="2585199"/>
    <lineage>
        <taxon>Bacteria</taxon>
        <taxon>Bacillati</taxon>
        <taxon>Actinomycetota</taxon>
        <taxon>Actinomycetes</taxon>
        <taxon>Mycobacteriales</taxon>
        <taxon>Nocardiaceae</taxon>
        <taxon>Nocardia</taxon>
    </lineage>
</organism>
<dbReference type="GO" id="GO:0042781">
    <property type="term" value="F:3'-tRNA processing endoribonuclease activity"/>
    <property type="evidence" value="ECO:0007669"/>
    <property type="project" value="TreeGrafter"/>
</dbReference>
<comment type="caution">
    <text evidence="2">The sequence shown here is derived from an EMBL/GenBank/DDBJ whole genome shotgun (WGS) entry which is preliminary data.</text>
</comment>
<keyword evidence="3" id="KW-1185">Reference proteome</keyword>
<dbReference type="OrthoDB" id="9800940at2"/>
<dbReference type="AlphaFoldDB" id="A0A7K0DRI6"/>
<name>A0A7K0DRI6_9NOCA</name>
<dbReference type="PANTHER" id="PTHR46018:SF4">
    <property type="entry name" value="METALLO-HYDROLASE YHFI-RELATED"/>
    <property type="match status" value="1"/>
</dbReference>
<dbReference type="PANTHER" id="PTHR46018">
    <property type="entry name" value="ZINC PHOSPHODIESTERASE ELAC PROTEIN 1"/>
    <property type="match status" value="1"/>
</dbReference>
<dbReference type="SMART" id="SM00849">
    <property type="entry name" value="Lactamase_B"/>
    <property type="match status" value="1"/>
</dbReference>
<gene>
    <name evidence="2" type="ORF">NRB56_30170</name>
</gene>
<dbReference type="CDD" id="cd07716">
    <property type="entry name" value="RNaseZ_short-form-like_MBL-fold"/>
    <property type="match status" value="1"/>
</dbReference>
<dbReference type="InterPro" id="IPR036866">
    <property type="entry name" value="RibonucZ/Hydroxyglut_hydro"/>
</dbReference>
<dbReference type="InterPro" id="IPR001279">
    <property type="entry name" value="Metallo-B-lactamas"/>
</dbReference>
<dbReference type="RefSeq" id="WP_153342538.1">
    <property type="nucleotide sequence ID" value="NZ_WEGI01000006.1"/>
</dbReference>
<dbReference type="EMBL" id="WEGI01000006">
    <property type="protein sequence ID" value="MQY27434.1"/>
    <property type="molecule type" value="Genomic_DNA"/>
</dbReference>